<dbReference type="Proteomes" id="UP001243623">
    <property type="component" value="Chromosome"/>
</dbReference>
<dbReference type="AlphaFoldDB" id="A0A9Y2AJH3"/>
<dbReference type="KEGG" id="sgbi:P3F81_01450"/>
<sequence>MQIDAISSSVAMSEYNNAKSKSSTDFAQHLEEATKTAKEKQDDKKLKSACKDFEAMFLNLMYTKMRETVPKNTLFGDSNEEQILQSMLDTELTKKMADAGGMGLADMLYRQLSLSKK</sequence>
<name>A0A9Y2AJH3_9FIRM</name>
<reference evidence="2" key="1">
    <citation type="submission" date="2023-03" db="EMBL/GenBank/DDBJ databases">
        <title>Selenobaculum gbiensis gen. nov. sp. nov., a new bacterium isolated from the gut microbiota of IBD patient.</title>
        <authorList>
            <person name="Yeo S."/>
            <person name="Park H."/>
            <person name="Huh C.S."/>
        </authorList>
    </citation>
    <scope>NUCLEOTIDE SEQUENCE</scope>
    <source>
        <strain evidence="2">ICN-92133</strain>
    </source>
</reference>
<keyword evidence="3" id="KW-1185">Reference proteome</keyword>
<dbReference type="EMBL" id="CP120678">
    <property type="protein sequence ID" value="WIW71017.1"/>
    <property type="molecule type" value="Genomic_DNA"/>
</dbReference>
<evidence type="ECO:0000313" key="2">
    <source>
        <dbReference type="EMBL" id="WIW71017.1"/>
    </source>
</evidence>
<accession>A0A9Y2AJH3</accession>
<gene>
    <name evidence="2" type="ORF">P3F81_01450</name>
</gene>
<proteinExistence type="predicted"/>
<evidence type="ECO:0000313" key="3">
    <source>
        <dbReference type="Proteomes" id="UP001243623"/>
    </source>
</evidence>
<protein>
    <submittedName>
        <fullName evidence="2">Rod-binding protein</fullName>
    </submittedName>
</protein>
<dbReference type="Pfam" id="PF10135">
    <property type="entry name" value="Rod-binding"/>
    <property type="match status" value="1"/>
</dbReference>
<dbReference type="InterPro" id="IPR019301">
    <property type="entry name" value="Flagellar_prot_FlgJ_N"/>
</dbReference>
<feature type="domain" description="Flagellar protein FlgJ N-terminal" evidence="1">
    <location>
        <begin position="65"/>
        <end position="111"/>
    </location>
</feature>
<organism evidence="2 3">
    <name type="scientific">Selenobaculum gibii</name>
    <dbReference type="NCBI Taxonomy" id="3054208"/>
    <lineage>
        <taxon>Bacteria</taxon>
        <taxon>Bacillati</taxon>
        <taxon>Bacillota</taxon>
        <taxon>Negativicutes</taxon>
        <taxon>Selenomonadales</taxon>
        <taxon>Selenomonadaceae</taxon>
        <taxon>Selenobaculum</taxon>
    </lineage>
</organism>
<dbReference type="RefSeq" id="WP_147667034.1">
    <property type="nucleotide sequence ID" value="NZ_CP120678.1"/>
</dbReference>
<evidence type="ECO:0000259" key="1">
    <source>
        <dbReference type="Pfam" id="PF10135"/>
    </source>
</evidence>